<dbReference type="RefSeq" id="WP_131287841.1">
    <property type="nucleotide sequence ID" value="NZ_SJKA01000004.1"/>
</dbReference>
<protein>
    <submittedName>
        <fullName evidence="1">Nucleotidyltransferase domain-containing protein</fullName>
    </submittedName>
</protein>
<gene>
    <name evidence="1" type="ORF">E0H50_13705</name>
</gene>
<dbReference type="OrthoDB" id="3699538at2"/>
<evidence type="ECO:0000313" key="1">
    <source>
        <dbReference type="EMBL" id="TCC34941.1"/>
    </source>
</evidence>
<comment type="caution">
    <text evidence="1">The sequence shown here is derived from an EMBL/GenBank/DDBJ whole genome shotgun (WGS) entry which is preliminary data.</text>
</comment>
<dbReference type="GO" id="GO:0016740">
    <property type="term" value="F:transferase activity"/>
    <property type="evidence" value="ECO:0007669"/>
    <property type="project" value="UniProtKB-KW"/>
</dbReference>
<evidence type="ECO:0000313" key="2">
    <source>
        <dbReference type="Proteomes" id="UP000292695"/>
    </source>
</evidence>
<keyword evidence="2" id="KW-1185">Reference proteome</keyword>
<proteinExistence type="predicted"/>
<dbReference type="AlphaFoldDB" id="A0A4R0IMU3"/>
<dbReference type="Proteomes" id="UP000292695">
    <property type="component" value="Unassembled WGS sequence"/>
</dbReference>
<keyword evidence="1" id="KW-0808">Transferase</keyword>
<dbReference type="EMBL" id="SJKA01000004">
    <property type="protein sequence ID" value="TCC34941.1"/>
    <property type="molecule type" value="Genomic_DNA"/>
</dbReference>
<name>A0A4R0IMU3_9ACTN</name>
<reference evidence="1 2" key="1">
    <citation type="submission" date="2019-02" db="EMBL/GenBank/DDBJ databases">
        <title>Kribbella capetownensis sp. nov. and Kribbella speibonae sp. nov., isolated from soil.</title>
        <authorList>
            <person name="Curtis S.M."/>
            <person name="Norton I."/>
            <person name="Everest G.J."/>
            <person name="Meyers P.R."/>
        </authorList>
    </citation>
    <scope>NUCLEOTIDE SEQUENCE [LARGE SCALE GENOMIC DNA]</scope>
    <source>
        <strain evidence="1 2">DSM 27082</strain>
    </source>
</reference>
<dbReference type="SUPFAM" id="SSF81301">
    <property type="entry name" value="Nucleotidyltransferase"/>
    <property type="match status" value="1"/>
</dbReference>
<dbReference type="InterPro" id="IPR043519">
    <property type="entry name" value="NT_sf"/>
</dbReference>
<organism evidence="1 2">
    <name type="scientific">Kribbella sindirgiensis</name>
    <dbReference type="NCBI Taxonomy" id="1124744"/>
    <lineage>
        <taxon>Bacteria</taxon>
        <taxon>Bacillati</taxon>
        <taxon>Actinomycetota</taxon>
        <taxon>Actinomycetes</taxon>
        <taxon>Propionibacteriales</taxon>
        <taxon>Kribbellaceae</taxon>
        <taxon>Kribbella</taxon>
    </lineage>
</organism>
<sequence>MEREKAIALVDVMLDHLDAGKTEWPLSLVREVAVFGSFARGAVQPKDVDLLITRDTDERWVSHFVTCLSYGRDPYSVFRQELIGRRRGCQLVFEYGDPAELSPIVLWRVGDSVETARQRLRAIPTDPTAGRAPRHAMLPEFEGLEDWIPRADREVLCNALDKGAIGLERLTLEEGSVRSRFAMEHAEDRWAPSSPLFRAGIAVLRYWESCGVNPRLGHLHGVDVDKPVTPYFAGFNQRYLRSIPRCLTEFGGKEWIEVVHPTKTRPLECLRITPRDTDVLASLDFG</sequence>
<accession>A0A4R0IMU3</accession>